<evidence type="ECO:0000313" key="2">
    <source>
        <dbReference type="Proteomes" id="UP000217780"/>
    </source>
</evidence>
<dbReference type="SUPFAM" id="SSF46689">
    <property type="entry name" value="Homeodomain-like"/>
    <property type="match status" value="1"/>
</dbReference>
<dbReference type="AlphaFoldDB" id="A0A2A2T882"/>
<protein>
    <submittedName>
        <fullName evidence="1">Uncharacterized protein</fullName>
    </submittedName>
</protein>
<comment type="caution">
    <text evidence="1">The sequence shown here is derived from an EMBL/GenBank/DDBJ whole genome shotgun (WGS) entry which is preliminary data.</text>
</comment>
<dbReference type="RefSeq" id="WP_095543403.1">
    <property type="nucleotide sequence ID" value="NZ_NSJC01000026.1"/>
</dbReference>
<dbReference type="Proteomes" id="UP000217780">
    <property type="component" value="Unassembled WGS sequence"/>
</dbReference>
<organism evidence="1 2">
    <name type="scientific">Vandammella animalimorsus</name>
    <dbReference type="NCBI Taxonomy" id="2029117"/>
    <lineage>
        <taxon>Bacteria</taxon>
        <taxon>Pseudomonadati</taxon>
        <taxon>Pseudomonadota</taxon>
        <taxon>Betaproteobacteria</taxon>
        <taxon>Burkholderiales</taxon>
        <taxon>Comamonadaceae</taxon>
        <taxon>Vandammella</taxon>
    </lineage>
</organism>
<sequence>MEMIDMRRLTPEARQKRRRQVIKLRRQGWTYEAIGTELSLSRTDVFEICKRYEEEGSKALADRLSNRTVSNMQPDRFIGSSCFFRINNLRQRMSHAHPTTTMYLPLPSLRLEQNRQTLKRCLGQRCRLF</sequence>
<dbReference type="Pfam" id="PF13384">
    <property type="entry name" value="HTH_23"/>
    <property type="match status" value="1"/>
</dbReference>
<proteinExistence type="predicted"/>
<reference evidence="1 2" key="1">
    <citation type="submission" date="2017-08" db="EMBL/GenBank/DDBJ databases">
        <title>WGS of Clinical strains of the CDC Group NO-1 linked to zoonotic infections in humans.</title>
        <authorList>
            <person name="Bernier A.-M."/>
            <person name="Bernard K."/>
        </authorList>
    </citation>
    <scope>NUCLEOTIDE SEQUENCE [LARGE SCALE GENOMIC DNA]</scope>
    <source>
        <strain evidence="1 2">NML91-0035</strain>
    </source>
</reference>
<dbReference type="Gene3D" id="1.10.10.10">
    <property type="entry name" value="Winged helix-like DNA-binding domain superfamily/Winged helix DNA-binding domain"/>
    <property type="match status" value="1"/>
</dbReference>
<dbReference type="InterPro" id="IPR036388">
    <property type="entry name" value="WH-like_DNA-bd_sf"/>
</dbReference>
<accession>A0A2A2T882</accession>
<evidence type="ECO:0000313" key="1">
    <source>
        <dbReference type="EMBL" id="PAX18304.1"/>
    </source>
</evidence>
<dbReference type="GeneID" id="93872939"/>
<name>A0A2A2T882_9BURK</name>
<dbReference type="EMBL" id="NTBI01000001">
    <property type="protein sequence ID" value="PAX18304.1"/>
    <property type="molecule type" value="Genomic_DNA"/>
</dbReference>
<dbReference type="InterPro" id="IPR009057">
    <property type="entry name" value="Homeodomain-like_sf"/>
</dbReference>
<gene>
    <name evidence="1" type="ORF">CLI92_00155</name>
</gene>